<dbReference type="InterPro" id="IPR012677">
    <property type="entry name" value="Nucleotide-bd_a/b_plait_sf"/>
</dbReference>
<evidence type="ECO:0000256" key="3">
    <source>
        <dbReference type="ARBA" id="ARBA00023274"/>
    </source>
</evidence>
<comment type="similarity">
    <text evidence="1">Belongs to the universal ribosomal protein uL23 family.</text>
</comment>
<proteinExistence type="inferred from homology"/>
<dbReference type="GO" id="GO:0022626">
    <property type="term" value="C:cytosolic ribosome"/>
    <property type="evidence" value="ECO:0007669"/>
    <property type="project" value="UniProtKB-ARBA"/>
</dbReference>
<dbReference type="InterPro" id="IPR012678">
    <property type="entry name" value="Ribosomal_uL23/eL15/eS24_sf"/>
</dbReference>
<gene>
    <name evidence="4" type="ORF">H920_03082</name>
</gene>
<sequence>MLFFQPSNDLAHVELLFPVSARVSGLKLSSSEIESATKKTEDNNTLMFTVGVKADKHQIKQAVRKLCDREIATSATKKTEDNNTLMFTVGVKADKHQIKQAVRKLCDREIATRFKLSGSEWALRCPLSVTVVVGLRSQQPWRKAESQSDCQPAHSTRTHCSTGWQGCGVLLCPLAETT</sequence>
<keyword evidence="5" id="KW-1185">Reference proteome</keyword>
<keyword evidence="3" id="KW-0687">Ribonucleoprotein</keyword>
<accession>A0A091DWP5</accession>
<protein>
    <submittedName>
        <fullName evidence="4">60S ribosomal protein L23a</fullName>
    </submittedName>
</protein>
<dbReference type="EMBL" id="KN121767">
    <property type="protein sequence ID" value="KFO35522.1"/>
    <property type="molecule type" value="Genomic_DNA"/>
</dbReference>
<dbReference type="AlphaFoldDB" id="A0A091DWP5"/>
<reference evidence="4 5" key="1">
    <citation type="submission" date="2013-11" db="EMBL/GenBank/DDBJ databases">
        <title>The Damaraland mole rat (Fukomys damarensis) genome and evolution of African mole rats.</title>
        <authorList>
            <person name="Gladyshev V.N."/>
            <person name="Fang X."/>
        </authorList>
    </citation>
    <scope>NUCLEOTIDE SEQUENCE [LARGE SCALE GENOMIC DNA]</scope>
    <source>
        <tissue evidence="4">Liver</tissue>
    </source>
</reference>
<dbReference type="Proteomes" id="UP000028990">
    <property type="component" value="Unassembled WGS sequence"/>
</dbReference>
<evidence type="ECO:0000256" key="1">
    <source>
        <dbReference type="ARBA" id="ARBA00006700"/>
    </source>
</evidence>
<dbReference type="GO" id="GO:0006412">
    <property type="term" value="P:translation"/>
    <property type="evidence" value="ECO:0007669"/>
    <property type="project" value="InterPro"/>
</dbReference>
<evidence type="ECO:0000256" key="2">
    <source>
        <dbReference type="ARBA" id="ARBA00022980"/>
    </source>
</evidence>
<evidence type="ECO:0000313" key="5">
    <source>
        <dbReference type="Proteomes" id="UP000028990"/>
    </source>
</evidence>
<dbReference type="GO" id="GO:0044391">
    <property type="term" value="C:ribosomal subunit"/>
    <property type="evidence" value="ECO:0007669"/>
    <property type="project" value="UniProtKB-ARBA"/>
</dbReference>
<dbReference type="GO" id="GO:0003735">
    <property type="term" value="F:structural constituent of ribosome"/>
    <property type="evidence" value="ECO:0007669"/>
    <property type="project" value="InterPro"/>
</dbReference>
<evidence type="ECO:0000313" key="4">
    <source>
        <dbReference type="EMBL" id="KFO35522.1"/>
    </source>
</evidence>
<name>A0A091DWP5_FUKDA</name>
<organism evidence="4 5">
    <name type="scientific">Fukomys damarensis</name>
    <name type="common">Damaraland mole rat</name>
    <name type="synonym">Cryptomys damarensis</name>
    <dbReference type="NCBI Taxonomy" id="885580"/>
    <lineage>
        <taxon>Eukaryota</taxon>
        <taxon>Metazoa</taxon>
        <taxon>Chordata</taxon>
        <taxon>Craniata</taxon>
        <taxon>Vertebrata</taxon>
        <taxon>Euteleostomi</taxon>
        <taxon>Mammalia</taxon>
        <taxon>Eutheria</taxon>
        <taxon>Euarchontoglires</taxon>
        <taxon>Glires</taxon>
        <taxon>Rodentia</taxon>
        <taxon>Hystricomorpha</taxon>
        <taxon>Bathyergidae</taxon>
        <taxon>Fukomys</taxon>
    </lineage>
</organism>
<dbReference type="InterPro" id="IPR013025">
    <property type="entry name" value="Ribosomal_uL23-like"/>
</dbReference>
<keyword evidence="2 4" id="KW-0689">Ribosomal protein</keyword>
<dbReference type="Gene3D" id="3.30.70.330">
    <property type="match status" value="2"/>
</dbReference>
<dbReference type="SUPFAM" id="SSF54189">
    <property type="entry name" value="Ribosomal proteins S24e, L23 and L15e"/>
    <property type="match status" value="2"/>
</dbReference>
<dbReference type="PANTHER" id="PTHR11620">
    <property type="entry name" value="60S RIBOSOMAL PROTEIN L23A"/>
    <property type="match status" value="1"/>
</dbReference>